<gene>
    <name evidence="2" type="ORF">PIB30_035348</name>
</gene>
<sequence length="249" mass="29691">MDAIDEIYEKRQPIVQAEERLEEMLKELRALEPLDVSKNLQTPVQEETDEQKTPRKRLCKWATEGKGDIMYEFLFKFVTGKTYVGVREHFMSLAKQAEMDLVIMQIMCIFHKRKNIERFRDMIYCVPPQFMYHMLQKYQHKYFDPETRRPYELSTFKDNDVEYPGSNDRVFWGETMFSGPITTPDELVEYREDIVEYILLHNDNSYRSKAVQASEPKQRSSRPSRHLQSPYVQLNSLDLESGNAKHKRK</sequence>
<evidence type="ECO:0000313" key="3">
    <source>
        <dbReference type="Proteomes" id="UP001341840"/>
    </source>
</evidence>
<organism evidence="2 3">
    <name type="scientific">Stylosanthes scabra</name>
    <dbReference type="NCBI Taxonomy" id="79078"/>
    <lineage>
        <taxon>Eukaryota</taxon>
        <taxon>Viridiplantae</taxon>
        <taxon>Streptophyta</taxon>
        <taxon>Embryophyta</taxon>
        <taxon>Tracheophyta</taxon>
        <taxon>Spermatophyta</taxon>
        <taxon>Magnoliopsida</taxon>
        <taxon>eudicotyledons</taxon>
        <taxon>Gunneridae</taxon>
        <taxon>Pentapetalae</taxon>
        <taxon>rosids</taxon>
        <taxon>fabids</taxon>
        <taxon>Fabales</taxon>
        <taxon>Fabaceae</taxon>
        <taxon>Papilionoideae</taxon>
        <taxon>50 kb inversion clade</taxon>
        <taxon>dalbergioids sensu lato</taxon>
        <taxon>Dalbergieae</taxon>
        <taxon>Pterocarpus clade</taxon>
        <taxon>Stylosanthes</taxon>
    </lineage>
</organism>
<feature type="compositionally biased region" description="Polar residues" evidence="1">
    <location>
        <begin position="226"/>
        <end position="238"/>
    </location>
</feature>
<dbReference type="EMBL" id="JASCZI010151203">
    <property type="protein sequence ID" value="MED6170880.1"/>
    <property type="molecule type" value="Genomic_DNA"/>
</dbReference>
<accession>A0ABU6VB35</accession>
<comment type="caution">
    <text evidence="2">The sequence shown here is derived from an EMBL/GenBank/DDBJ whole genome shotgun (WGS) entry which is preliminary data.</text>
</comment>
<name>A0ABU6VB35_9FABA</name>
<evidence type="ECO:0000256" key="1">
    <source>
        <dbReference type="SAM" id="MobiDB-lite"/>
    </source>
</evidence>
<protein>
    <submittedName>
        <fullName evidence="2">Uncharacterized protein</fullName>
    </submittedName>
</protein>
<feature type="region of interest" description="Disordered" evidence="1">
    <location>
        <begin position="208"/>
        <end position="249"/>
    </location>
</feature>
<proteinExistence type="predicted"/>
<dbReference type="Proteomes" id="UP001341840">
    <property type="component" value="Unassembled WGS sequence"/>
</dbReference>
<keyword evidence="3" id="KW-1185">Reference proteome</keyword>
<reference evidence="2 3" key="1">
    <citation type="journal article" date="2023" name="Plants (Basel)">
        <title>Bridging the Gap: Combining Genomics and Transcriptomics Approaches to Understand Stylosanthes scabra, an Orphan Legume from the Brazilian Caatinga.</title>
        <authorList>
            <person name="Ferreira-Neto J.R.C."/>
            <person name="da Silva M.D."/>
            <person name="Binneck E."/>
            <person name="de Melo N.F."/>
            <person name="da Silva R.H."/>
            <person name="de Melo A.L.T.M."/>
            <person name="Pandolfi V."/>
            <person name="Bustamante F.O."/>
            <person name="Brasileiro-Vidal A.C."/>
            <person name="Benko-Iseppon A.M."/>
        </authorList>
    </citation>
    <scope>NUCLEOTIDE SEQUENCE [LARGE SCALE GENOMIC DNA]</scope>
    <source>
        <tissue evidence="2">Leaves</tissue>
    </source>
</reference>
<evidence type="ECO:0000313" key="2">
    <source>
        <dbReference type="EMBL" id="MED6170880.1"/>
    </source>
</evidence>